<gene>
    <name evidence="1" type="ORF">ACFQ5G_12480</name>
</gene>
<proteinExistence type="predicted"/>
<dbReference type="EMBL" id="JBHTMK010000016">
    <property type="protein sequence ID" value="MFD1366162.1"/>
    <property type="molecule type" value="Genomic_DNA"/>
</dbReference>
<dbReference type="Proteomes" id="UP001597183">
    <property type="component" value="Unassembled WGS sequence"/>
</dbReference>
<organism evidence="1 2">
    <name type="scientific">Actinoplanes sichuanensis</name>
    <dbReference type="NCBI Taxonomy" id="512349"/>
    <lineage>
        <taxon>Bacteria</taxon>
        <taxon>Bacillati</taxon>
        <taxon>Actinomycetota</taxon>
        <taxon>Actinomycetes</taxon>
        <taxon>Micromonosporales</taxon>
        <taxon>Micromonosporaceae</taxon>
        <taxon>Actinoplanes</taxon>
    </lineage>
</organism>
<name>A0ABW4A7M2_9ACTN</name>
<evidence type="ECO:0000313" key="2">
    <source>
        <dbReference type="Proteomes" id="UP001597183"/>
    </source>
</evidence>
<keyword evidence="2" id="KW-1185">Reference proteome</keyword>
<accession>A0ABW4A7M2</accession>
<reference evidence="2" key="1">
    <citation type="journal article" date="2019" name="Int. J. Syst. Evol. Microbiol.">
        <title>The Global Catalogue of Microorganisms (GCM) 10K type strain sequencing project: providing services to taxonomists for standard genome sequencing and annotation.</title>
        <authorList>
            <consortium name="The Broad Institute Genomics Platform"/>
            <consortium name="The Broad Institute Genome Sequencing Center for Infectious Disease"/>
            <person name="Wu L."/>
            <person name="Ma J."/>
        </authorList>
    </citation>
    <scope>NUCLEOTIDE SEQUENCE [LARGE SCALE GENOMIC DNA]</scope>
    <source>
        <strain evidence="2">CCM 7526</strain>
    </source>
</reference>
<comment type="caution">
    <text evidence="1">The sequence shown here is derived from an EMBL/GenBank/DDBJ whole genome shotgun (WGS) entry which is preliminary data.</text>
</comment>
<protein>
    <submittedName>
        <fullName evidence="1">Uncharacterized protein</fullName>
    </submittedName>
</protein>
<sequence length="113" mass="12724">MRKSPFRVHQLLDGDDEIGLIRYDGDPDVFTALAWAHCINHEIDSSIMPPTPRLYRCNPDFTGEYGWLLGMPSKPGPGAFLGATIRTARYFEPAWLRELRLTNCRPSSSEGGE</sequence>
<evidence type="ECO:0000313" key="1">
    <source>
        <dbReference type="EMBL" id="MFD1366162.1"/>
    </source>
</evidence>
<dbReference type="RefSeq" id="WP_317786556.1">
    <property type="nucleotide sequence ID" value="NZ_AP028461.1"/>
</dbReference>